<dbReference type="AlphaFoldDB" id="A0A8D9B701"/>
<accession>A0A8D9B701</accession>
<name>A0A8D9B701_9HEMI</name>
<reference evidence="1" key="1">
    <citation type="submission" date="2021-05" db="EMBL/GenBank/DDBJ databases">
        <authorList>
            <person name="Alioto T."/>
            <person name="Alioto T."/>
            <person name="Gomez Garrido J."/>
        </authorList>
    </citation>
    <scope>NUCLEOTIDE SEQUENCE</scope>
</reference>
<proteinExistence type="predicted"/>
<protein>
    <submittedName>
        <fullName evidence="1">Uncharacterized protein</fullName>
    </submittedName>
</protein>
<sequence length="101" mass="11174">METMERTTASHVNPYYQSMERPWKGQLCEALLSVMGSSILLANGKVSNVKPYCQSWAALLSVNGKVSHVKPYCQSSAALLSVNGKVSHVKPYCQSWAALYY</sequence>
<organism evidence="1">
    <name type="scientific">Cacopsylla melanoneura</name>
    <dbReference type="NCBI Taxonomy" id="428564"/>
    <lineage>
        <taxon>Eukaryota</taxon>
        <taxon>Metazoa</taxon>
        <taxon>Ecdysozoa</taxon>
        <taxon>Arthropoda</taxon>
        <taxon>Hexapoda</taxon>
        <taxon>Insecta</taxon>
        <taxon>Pterygota</taxon>
        <taxon>Neoptera</taxon>
        <taxon>Paraneoptera</taxon>
        <taxon>Hemiptera</taxon>
        <taxon>Sternorrhyncha</taxon>
        <taxon>Psylloidea</taxon>
        <taxon>Psyllidae</taxon>
        <taxon>Psyllinae</taxon>
        <taxon>Cacopsylla</taxon>
    </lineage>
</organism>
<evidence type="ECO:0000313" key="1">
    <source>
        <dbReference type="EMBL" id="CAG6777842.1"/>
    </source>
</evidence>
<dbReference type="EMBL" id="HBUF01607340">
    <property type="protein sequence ID" value="CAG6777842.1"/>
    <property type="molecule type" value="Transcribed_RNA"/>
</dbReference>